<accession>A0A9D0ZCX2</accession>
<evidence type="ECO:0000313" key="1">
    <source>
        <dbReference type="EMBL" id="HIQ77951.1"/>
    </source>
</evidence>
<evidence type="ECO:0000313" key="2">
    <source>
        <dbReference type="Proteomes" id="UP000824262"/>
    </source>
</evidence>
<dbReference type="Proteomes" id="UP000824262">
    <property type="component" value="Unassembled WGS sequence"/>
</dbReference>
<dbReference type="EMBL" id="DVGA01000022">
    <property type="protein sequence ID" value="HIQ77951.1"/>
    <property type="molecule type" value="Genomic_DNA"/>
</dbReference>
<name>A0A9D0ZCX2_9FIRM</name>
<gene>
    <name evidence="1" type="ORF">IAB77_01675</name>
</gene>
<proteinExistence type="predicted"/>
<reference evidence="1" key="2">
    <citation type="journal article" date="2021" name="PeerJ">
        <title>Extensive microbial diversity within the chicken gut microbiome revealed by metagenomics and culture.</title>
        <authorList>
            <person name="Gilroy R."/>
            <person name="Ravi A."/>
            <person name="Getino M."/>
            <person name="Pursley I."/>
            <person name="Horton D.L."/>
            <person name="Alikhan N.F."/>
            <person name="Baker D."/>
            <person name="Gharbi K."/>
            <person name="Hall N."/>
            <person name="Watson M."/>
            <person name="Adriaenssens E.M."/>
            <person name="Foster-Nyarko E."/>
            <person name="Jarju S."/>
            <person name="Secka A."/>
            <person name="Antonio M."/>
            <person name="Oren A."/>
            <person name="Chaudhuri R.R."/>
            <person name="La Ragione R."/>
            <person name="Hildebrand F."/>
            <person name="Pallen M.J."/>
        </authorList>
    </citation>
    <scope>NUCLEOTIDE SEQUENCE</scope>
    <source>
        <strain evidence="1">ChiBcolR7-354</strain>
    </source>
</reference>
<reference evidence="1" key="1">
    <citation type="submission" date="2020-10" db="EMBL/GenBank/DDBJ databases">
        <authorList>
            <person name="Gilroy R."/>
        </authorList>
    </citation>
    <scope>NUCLEOTIDE SEQUENCE</scope>
    <source>
        <strain evidence="1">ChiBcolR7-354</strain>
    </source>
</reference>
<protein>
    <submittedName>
        <fullName evidence="1">Stage II sporulation protein R</fullName>
    </submittedName>
</protein>
<organism evidence="1 2">
    <name type="scientific">Candidatus Scatomorpha intestinavium</name>
    <dbReference type="NCBI Taxonomy" id="2840922"/>
    <lineage>
        <taxon>Bacteria</taxon>
        <taxon>Bacillati</taxon>
        <taxon>Bacillota</taxon>
        <taxon>Clostridia</taxon>
        <taxon>Eubacteriales</taxon>
        <taxon>Candidatus Scatomorpha</taxon>
    </lineage>
</organism>
<dbReference type="InterPro" id="IPR014202">
    <property type="entry name" value="Spore_II_R"/>
</dbReference>
<sequence>MKNNCLKNWEISMLLALCITLCASCWAGGRSAAISGSLVRLHVIAASDSEYEQALKLRVRDSVLECLTPLIEGAEDASEAKEIISGALPEVLAAAESAAEGRGVTVELSREAYPTREYEAVTLPAGIYDSLRVTIGEGEGRNWWCVVFPPLCATAAEYDEAIDALGGNGELLTASGDGVEIRFRLVELWGELLAWLRGL</sequence>
<dbReference type="AlphaFoldDB" id="A0A9D0ZCX2"/>
<comment type="caution">
    <text evidence="1">The sequence shown here is derived from an EMBL/GenBank/DDBJ whole genome shotgun (WGS) entry which is preliminary data.</text>
</comment>
<dbReference type="Pfam" id="PF09551">
    <property type="entry name" value="Spore_II_R"/>
    <property type="match status" value="1"/>
</dbReference>